<dbReference type="PROSITE" id="PS01124">
    <property type="entry name" value="HTH_ARAC_FAMILY_2"/>
    <property type="match status" value="1"/>
</dbReference>
<gene>
    <name evidence="4" type="ORF">Sant_0109</name>
</gene>
<evidence type="ECO:0000256" key="2">
    <source>
        <dbReference type="ARBA" id="ARBA00023163"/>
    </source>
</evidence>
<evidence type="ECO:0000256" key="1">
    <source>
        <dbReference type="ARBA" id="ARBA00023015"/>
    </source>
</evidence>
<keyword evidence="2" id="KW-0804">Transcription</keyword>
<organism evidence="4 5">
    <name type="scientific">Sodalis praecaptivus</name>
    <dbReference type="NCBI Taxonomy" id="1239307"/>
    <lineage>
        <taxon>Bacteria</taxon>
        <taxon>Pseudomonadati</taxon>
        <taxon>Pseudomonadota</taxon>
        <taxon>Gammaproteobacteria</taxon>
        <taxon>Enterobacterales</taxon>
        <taxon>Bruguierivoracaceae</taxon>
        <taxon>Sodalis</taxon>
    </lineage>
</organism>
<dbReference type="PANTHER" id="PTHR43130">
    <property type="entry name" value="ARAC-FAMILY TRANSCRIPTIONAL REGULATOR"/>
    <property type="match status" value="1"/>
</dbReference>
<dbReference type="AlphaFoldDB" id="W0HMV6"/>
<dbReference type="InterPro" id="IPR029062">
    <property type="entry name" value="Class_I_gatase-like"/>
</dbReference>
<dbReference type="InterPro" id="IPR018060">
    <property type="entry name" value="HTH_AraC"/>
</dbReference>
<dbReference type="InterPro" id="IPR009057">
    <property type="entry name" value="Homeodomain-like_sf"/>
</dbReference>
<dbReference type="Gene3D" id="1.10.10.60">
    <property type="entry name" value="Homeodomain-like"/>
    <property type="match status" value="1"/>
</dbReference>
<dbReference type="GO" id="GO:0043565">
    <property type="term" value="F:sequence-specific DNA binding"/>
    <property type="evidence" value="ECO:0007669"/>
    <property type="project" value="InterPro"/>
</dbReference>
<reference evidence="4 5" key="1">
    <citation type="journal article" date="2014" name="Genome Biol. Evol.">
        <title>Genome degeneration and adaptation in a nascent stage of symbiosis.</title>
        <authorList>
            <person name="Oakeson K.F."/>
            <person name="Gil R."/>
            <person name="Clayton A.L."/>
            <person name="Dunn D.M."/>
            <person name="von Niederhausern A.C."/>
            <person name="Hamil C."/>
            <person name="Aoyagi A."/>
            <person name="Duval B."/>
            <person name="Baca A."/>
            <person name="Silva F.J."/>
            <person name="Vallier A."/>
            <person name="Jackson D.G."/>
            <person name="Latorre A."/>
            <person name="Weiss R.B."/>
            <person name="Heddi A."/>
            <person name="Moya A."/>
            <person name="Dale C."/>
        </authorList>
    </citation>
    <scope>NUCLEOTIDE SEQUENCE [LARGE SCALE GENOMIC DNA]</scope>
    <source>
        <strain evidence="4 5">HS1</strain>
    </source>
</reference>
<dbReference type="Gene3D" id="3.40.50.880">
    <property type="match status" value="1"/>
</dbReference>
<evidence type="ECO:0000313" key="4">
    <source>
        <dbReference type="EMBL" id="AHF75226.1"/>
    </source>
</evidence>
<dbReference type="GO" id="GO:0003700">
    <property type="term" value="F:DNA-binding transcription factor activity"/>
    <property type="evidence" value="ECO:0007669"/>
    <property type="project" value="InterPro"/>
</dbReference>
<dbReference type="Pfam" id="PF01965">
    <property type="entry name" value="DJ-1_PfpI"/>
    <property type="match status" value="1"/>
</dbReference>
<dbReference type="HOGENOM" id="CLU_000445_59_0_6"/>
<name>W0HMV6_9GAMM</name>
<dbReference type="KEGG" id="sod:Sant_0109"/>
<dbReference type="InterPro" id="IPR052158">
    <property type="entry name" value="INH-QAR"/>
</dbReference>
<dbReference type="SUPFAM" id="SSF46689">
    <property type="entry name" value="Homeodomain-like"/>
    <property type="match status" value="1"/>
</dbReference>
<feature type="domain" description="HTH araC/xylS-type" evidence="3">
    <location>
        <begin position="219"/>
        <end position="308"/>
    </location>
</feature>
<dbReference type="Pfam" id="PF12833">
    <property type="entry name" value="HTH_18"/>
    <property type="match status" value="1"/>
</dbReference>
<keyword evidence="5" id="KW-1185">Reference proteome</keyword>
<dbReference type="PATRIC" id="fig|1239307.3.peg.117"/>
<dbReference type="EMBL" id="CP006569">
    <property type="protein sequence ID" value="AHF75226.1"/>
    <property type="molecule type" value="Genomic_DNA"/>
</dbReference>
<dbReference type="InterPro" id="IPR002818">
    <property type="entry name" value="DJ-1/PfpI"/>
</dbReference>
<dbReference type="SMART" id="SM00342">
    <property type="entry name" value="HTH_ARAC"/>
    <property type="match status" value="1"/>
</dbReference>
<protein>
    <submittedName>
        <fullName evidence="4">AraC family transcriptional regulator</fullName>
    </submittedName>
</protein>
<evidence type="ECO:0000313" key="5">
    <source>
        <dbReference type="Proteomes" id="UP000019028"/>
    </source>
</evidence>
<dbReference type="PANTHER" id="PTHR43130:SF3">
    <property type="entry name" value="HTH-TYPE TRANSCRIPTIONAL REGULATOR RV1931C"/>
    <property type="match status" value="1"/>
</dbReference>
<dbReference type="SUPFAM" id="SSF52317">
    <property type="entry name" value="Class I glutamine amidotransferase-like"/>
    <property type="match status" value="1"/>
</dbReference>
<keyword evidence="1" id="KW-0805">Transcription regulation</keyword>
<evidence type="ECO:0000259" key="3">
    <source>
        <dbReference type="PROSITE" id="PS01124"/>
    </source>
</evidence>
<sequence length="308" mass="34521">MKAMREVYFLLLPHVMSLDITGPAEVLTLAGGFRLHYIGPQPDVVTSTGLTLGHIEPLPATLPDDSLVFVPGVSDSSRQLETPQAQSAQRWLQQHRTRFHSRLWTLVCICSGALLAARAGLLDGYCCTTHHQVMARLRQQAPAALPRDNRIFVEDRGLYTSAGITAGIDLALHLVSQYAGPQVAMSVAREMVVYFRRGGDDPQLSPWLRYRNHLHPAVHRAQDILAREPETDWHLEQLAQQVFMSGRHLSRLFRVHLGLSVRAYHEQLRLAVAEQRLQQGMGIEKAALCAGFTSGRQLRRAQARRQTH</sequence>
<dbReference type="Proteomes" id="UP000019028">
    <property type="component" value="Chromosome"/>
</dbReference>
<accession>W0HMV6</accession>
<proteinExistence type="predicted"/>